<feature type="region of interest" description="Disordered" evidence="1">
    <location>
        <begin position="27"/>
        <end position="69"/>
    </location>
</feature>
<reference evidence="2 3" key="1">
    <citation type="submission" date="2015-01" db="EMBL/GenBank/DDBJ databases">
        <title>The Genome Sequence of Capronia semiimmersa CBS27337.</title>
        <authorList>
            <consortium name="The Broad Institute Genomics Platform"/>
            <person name="Cuomo C."/>
            <person name="de Hoog S."/>
            <person name="Gorbushina A."/>
            <person name="Stielow B."/>
            <person name="Teixiera M."/>
            <person name="Abouelleil A."/>
            <person name="Chapman S.B."/>
            <person name="Priest M."/>
            <person name="Young S.K."/>
            <person name="Wortman J."/>
            <person name="Nusbaum C."/>
            <person name="Birren B."/>
        </authorList>
    </citation>
    <scope>NUCLEOTIDE SEQUENCE [LARGE SCALE GENOMIC DNA]</scope>
    <source>
        <strain evidence="2 3">CBS 27337</strain>
    </source>
</reference>
<evidence type="ECO:0000313" key="2">
    <source>
        <dbReference type="EMBL" id="KIW67012.1"/>
    </source>
</evidence>
<organism evidence="2 3">
    <name type="scientific">Phialophora macrospora</name>
    <dbReference type="NCBI Taxonomy" id="1851006"/>
    <lineage>
        <taxon>Eukaryota</taxon>
        <taxon>Fungi</taxon>
        <taxon>Dikarya</taxon>
        <taxon>Ascomycota</taxon>
        <taxon>Pezizomycotina</taxon>
        <taxon>Eurotiomycetes</taxon>
        <taxon>Chaetothyriomycetidae</taxon>
        <taxon>Chaetothyriales</taxon>
        <taxon>Herpotrichiellaceae</taxon>
        <taxon>Phialophora</taxon>
    </lineage>
</organism>
<dbReference type="AlphaFoldDB" id="A0A0D2DY35"/>
<dbReference type="EMBL" id="KN846959">
    <property type="protein sequence ID" value="KIW67012.1"/>
    <property type="molecule type" value="Genomic_DNA"/>
</dbReference>
<proteinExistence type="predicted"/>
<accession>A0A0D2DY35</accession>
<protein>
    <submittedName>
        <fullName evidence="2">Uncharacterized protein</fullName>
    </submittedName>
</protein>
<dbReference type="Proteomes" id="UP000054266">
    <property type="component" value="Unassembled WGS sequence"/>
</dbReference>
<keyword evidence="3" id="KW-1185">Reference proteome</keyword>
<gene>
    <name evidence="2" type="ORF">PV04_06290</name>
</gene>
<name>A0A0D2DY35_9EURO</name>
<evidence type="ECO:0000313" key="3">
    <source>
        <dbReference type="Proteomes" id="UP000054266"/>
    </source>
</evidence>
<dbReference type="HOGENOM" id="CLU_107878_0_0_1"/>
<evidence type="ECO:0000256" key="1">
    <source>
        <dbReference type="SAM" id="MobiDB-lite"/>
    </source>
</evidence>
<sequence length="198" mass="22430">MSALPTNDLRSEAKPYLREKTNIKKWARGGQEPSDHHCHKHAQHEDNCRRCLGRPNRRDQSRRAGWGEAKYRHDVQNKTLRQAAAFARKAFRNEVVDAMDGPLAHVSDTSEGEEVPDASEAPLPADADFMYSYDHATGPRTGCDILSQAIAQAVQRFENKETEQLITKEYDVVDDKEKAEASSDEDNDYEFVDFAHLA</sequence>